<dbReference type="GO" id="GO:0030170">
    <property type="term" value="F:pyridoxal phosphate binding"/>
    <property type="evidence" value="ECO:0007669"/>
    <property type="project" value="UniProtKB-UniRule"/>
</dbReference>
<dbReference type="GO" id="GO:0030429">
    <property type="term" value="F:kynureninase activity"/>
    <property type="evidence" value="ECO:0007669"/>
    <property type="project" value="UniProtKB-UniRule"/>
</dbReference>
<dbReference type="GO" id="GO:0019441">
    <property type="term" value="P:L-tryptophan catabolic process to kynurenine"/>
    <property type="evidence" value="ECO:0007669"/>
    <property type="project" value="TreeGrafter"/>
</dbReference>
<name>A0A545TK52_9GAMM</name>
<feature type="binding site" evidence="4">
    <location>
        <position position="159"/>
    </location>
    <ligand>
        <name>pyridoxal 5'-phosphate</name>
        <dbReference type="ChEBI" id="CHEBI:597326"/>
    </ligand>
</feature>
<comment type="pathway">
    <text evidence="4 6">Amino-acid degradation; L-kynurenine degradation; L-alanine and anthranilate from L-kynurenine: step 1/1.</text>
</comment>
<comment type="catalytic activity">
    <reaction evidence="4 6">
        <text>L-kynurenine + H2O = anthranilate + L-alanine + H(+)</text>
        <dbReference type="Rhea" id="RHEA:16813"/>
        <dbReference type="ChEBI" id="CHEBI:15377"/>
        <dbReference type="ChEBI" id="CHEBI:15378"/>
        <dbReference type="ChEBI" id="CHEBI:16567"/>
        <dbReference type="ChEBI" id="CHEBI:57959"/>
        <dbReference type="ChEBI" id="CHEBI:57972"/>
        <dbReference type="EC" id="3.7.1.3"/>
    </reaction>
</comment>
<dbReference type="GO" id="GO:0043420">
    <property type="term" value="P:anthranilate metabolic process"/>
    <property type="evidence" value="ECO:0007669"/>
    <property type="project" value="TreeGrafter"/>
</dbReference>
<keyword evidence="3 4" id="KW-0663">Pyridoxal phosphate</keyword>
<feature type="binding site" evidence="4">
    <location>
        <begin position="116"/>
        <end position="119"/>
    </location>
    <ligand>
        <name>pyridoxal 5'-phosphate</name>
        <dbReference type="ChEBI" id="CHEBI:597326"/>
    </ligand>
</feature>
<comment type="function">
    <text evidence="4 6">Catalyzes the cleavage of L-kynurenine (L-Kyn) and L-3-hydroxykynurenine (L-3OHKyn) into anthranilic acid (AA) and 3-hydroxyanthranilic acid (3-OHAA), respectively.</text>
</comment>
<sequence>MDAKDPLAAKRAEFYLPENTIYLDGNSLGPMTHAAKDRVNAVMTQQWGDDLITSWNKHQWIDLPEIVGEKIAPIIGAGPGQVICCDSVSINLFKVISAALSLNPSRHKVLSQNDNFPTDLYMTQGLENLLGREKCQLVTTKEEDILDSLDESIAVLMLTQVNFRTGRIHDIQSITEKAHQLGILVIWDLAHSAGAIPVKVDEWGVDFAVGCGYKYFNGGPGAPAFVYVAEKHLAALEQPLSGWMGHASPFEFSPDYEKPPSIKQFLCGTPGVVSMSVLDASLDLFTDINIEMIREKSLALTDLFIELVNQEESLNQLEIITPLEHDERGSQIAYCHDDAYAICQALIAEGVIADFRAPNILRFGFSPLFLRYADIEKSVELLIDVVSEKRYDSEQFRSRKAVT</sequence>
<dbReference type="SUPFAM" id="SSF53383">
    <property type="entry name" value="PLP-dependent transferases"/>
    <property type="match status" value="1"/>
</dbReference>
<reference evidence="7 8" key="1">
    <citation type="submission" date="2019-06" db="EMBL/GenBank/DDBJ databases">
        <title>Draft genome of Aliikangiella marina GYP-15.</title>
        <authorList>
            <person name="Wang G."/>
        </authorList>
    </citation>
    <scope>NUCLEOTIDE SEQUENCE [LARGE SCALE GENOMIC DNA]</scope>
    <source>
        <strain evidence="7 8">GYP-15</strain>
    </source>
</reference>
<evidence type="ECO:0000256" key="1">
    <source>
        <dbReference type="ARBA" id="ARBA00022642"/>
    </source>
</evidence>
<dbReference type="Gene3D" id="3.90.1150.10">
    <property type="entry name" value="Aspartate Aminotransferase, domain 1"/>
    <property type="match status" value="1"/>
</dbReference>
<dbReference type="PANTHER" id="PTHR14084:SF0">
    <property type="entry name" value="KYNURENINASE"/>
    <property type="match status" value="1"/>
</dbReference>
<gene>
    <name evidence="4 7" type="primary">kynU</name>
    <name evidence="7" type="ORF">FLL45_04775</name>
</gene>
<comment type="cofactor">
    <cofactor evidence="4 6">
        <name>pyridoxal 5'-phosphate</name>
        <dbReference type="ChEBI" id="CHEBI:597326"/>
    </cofactor>
</comment>
<organism evidence="7 8">
    <name type="scientific">Aliikangiella marina</name>
    <dbReference type="NCBI Taxonomy" id="1712262"/>
    <lineage>
        <taxon>Bacteria</taxon>
        <taxon>Pseudomonadati</taxon>
        <taxon>Pseudomonadota</taxon>
        <taxon>Gammaproteobacteria</taxon>
        <taxon>Oceanospirillales</taxon>
        <taxon>Pleioneaceae</taxon>
        <taxon>Aliikangiella</taxon>
    </lineage>
</organism>
<evidence type="ECO:0000313" key="8">
    <source>
        <dbReference type="Proteomes" id="UP000317839"/>
    </source>
</evidence>
<evidence type="ECO:0000256" key="6">
    <source>
        <dbReference type="PIRNR" id="PIRNR038800"/>
    </source>
</evidence>
<comment type="pathway">
    <text evidence="4 6">Cofactor biosynthesis; NAD(+) biosynthesis; quinolinate from L-kynurenine: step 2/3.</text>
</comment>
<feature type="binding site" evidence="4">
    <location>
        <position position="213"/>
    </location>
    <ligand>
        <name>pyridoxal 5'-phosphate</name>
        <dbReference type="ChEBI" id="CHEBI:597326"/>
    </ligand>
</feature>
<keyword evidence="8" id="KW-1185">Reference proteome</keyword>
<feature type="binding site" evidence="4">
    <location>
        <position position="269"/>
    </location>
    <ligand>
        <name>pyridoxal 5'-phosphate</name>
        <dbReference type="ChEBI" id="CHEBI:597326"/>
    </ligand>
</feature>
<dbReference type="UniPathway" id="UPA00253">
    <property type="reaction ID" value="UER00329"/>
</dbReference>
<evidence type="ECO:0000256" key="5">
    <source>
        <dbReference type="NCBIfam" id="TIGR01814"/>
    </source>
</evidence>
<dbReference type="InterPro" id="IPR010111">
    <property type="entry name" value="Kynureninase"/>
</dbReference>
<feature type="modified residue" description="N6-(pyridoxal phosphate)lysine" evidence="4">
    <location>
        <position position="214"/>
    </location>
</feature>
<feature type="binding site" evidence="4">
    <location>
        <position position="243"/>
    </location>
    <ligand>
        <name>pyridoxal 5'-phosphate</name>
        <dbReference type="ChEBI" id="CHEBI:597326"/>
    </ligand>
</feature>
<evidence type="ECO:0000256" key="4">
    <source>
        <dbReference type="HAMAP-Rule" id="MF_01970"/>
    </source>
</evidence>
<dbReference type="GO" id="GO:0005737">
    <property type="term" value="C:cytoplasm"/>
    <property type="evidence" value="ECO:0007669"/>
    <property type="project" value="UniProtKB-UniRule"/>
</dbReference>
<comment type="subunit">
    <text evidence="4 6">Homodimer.</text>
</comment>
<dbReference type="PANTHER" id="PTHR14084">
    <property type="entry name" value="KYNURENINASE"/>
    <property type="match status" value="1"/>
</dbReference>
<feature type="binding site" evidence="4">
    <location>
        <position position="188"/>
    </location>
    <ligand>
        <name>pyridoxal 5'-phosphate</name>
        <dbReference type="ChEBI" id="CHEBI:597326"/>
    </ligand>
</feature>
<dbReference type="AlphaFoldDB" id="A0A545TK52"/>
<evidence type="ECO:0000313" key="7">
    <source>
        <dbReference type="EMBL" id="TQV77587.1"/>
    </source>
</evidence>
<dbReference type="PIRSF" id="PIRSF038800">
    <property type="entry name" value="KYNU"/>
    <property type="match status" value="1"/>
</dbReference>
<dbReference type="NCBIfam" id="TIGR01814">
    <property type="entry name" value="kynureninase"/>
    <property type="match status" value="1"/>
</dbReference>
<dbReference type="InterPro" id="IPR015422">
    <property type="entry name" value="PyrdxlP-dep_Trfase_small"/>
</dbReference>
<comment type="similarity">
    <text evidence="4 6">Belongs to the kynureninase family.</text>
</comment>
<dbReference type="GO" id="GO:0097053">
    <property type="term" value="P:L-kynurenine catabolic process"/>
    <property type="evidence" value="ECO:0007669"/>
    <property type="project" value="UniProtKB-UniRule"/>
</dbReference>
<comment type="caution">
    <text evidence="7">The sequence shown here is derived from an EMBL/GenBank/DDBJ whole genome shotgun (WGS) entry which is preliminary data.</text>
</comment>
<dbReference type="UniPathway" id="UPA00334">
    <property type="reaction ID" value="UER00455"/>
</dbReference>
<dbReference type="OrthoDB" id="9812626at2"/>
<feature type="binding site" evidence="4">
    <location>
        <position position="191"/>
    </location>
    <ligand>
        <name>pyridoxal 5'-phosphate</name>
        <dbReference type="ChEBI" id="CHEBI:597326"/>
    </ligand>
</feature>
<feature type="binding site" evidence="4">
    <location>
        <position position="89"/>
    </location>
    <ligand>
        <name>pyridoxal 5'-phosphate</name>
        <dbReference type="ChEBI" id="CHEBI:597326"/>
    </ligand>
</feature>
<dbReference type="EC" id="3.7.1.3" evidence="4 5"/>
<keyword evidence="1 4" id="KW-0662">Pyridine nucleotide biosynthesis</keyword>
<evidence type="ECO:0000256" key="3">
    <source>
        <dbReference type="ARBA" id="ARBA00022898"/>
    </source>
</evidence>
<dbReference type="InterPro" id="IPR015424">
    <property type="entry name" value="PyrdxlP-dep_Trfase"/>
</dbReference>
<accession>A0A545TK52</accession>
<dbReference type="Proteomes" id="UP000317839">
    <property type="component" value="Unassembled WGS sequence"/>
</dbReference>
<comment type="catalytic activity">
    <reaction evidence="6">
        <text>3-hydroxy-L-kynurenine + H2O = 3-hydroxyanthranilate + L-alanine + H(+)</text>
        <dbReference type="Rhea" id="RHEA:25143"/>
        <dbReference type="ChEBI" id="CHEBI:15377"/>
        <dbReference type="ChEBI" id="CHEBI:15378"/>
        <dbReference type="ChEBI" id="CHEBI:36559"/>
        <dbReference type="ChEBI" id="CHEBI:57972"/>
        <dbReference type="ChEBI" id="CHEBI:58125"/>
        <dbReference type="EC" id="3.7.1.3"/>
    </reaction>
</comment>
<dbReference type="GO" id="GO:0019805">
    <property type="term" value="P:quinolinate biosynthetic process"/>
    <property type="evidence" value="ECO:0007669"/>
    <property type="project" value="UniProtKB-UniRule"/>
</dbReference>
<dbReference type="InterPro" id="IPR015421">
    <property type="entry name" value="PyrdxlP-dep_Trfase_major"/>
</dbReference>
<dbReference type="Pfam" id="PF22580">
    <property type="entry name" value="KYNU_C"/>
    <property type="match status" value="1"/>
</dbReference>
<dbReference type="EMBL" id="VIKR01000001">
    <property type="protein sequence ID" value="TQV77587.1"/>
    <property type="molecule type" value="Genomic_DNA"/>
</dbReference>
<evidence type="ECO:0000256" key="2">
    <source>
        <dbReference type="ARBA" id="ARBA00022801"/>
    </source>
</evidence>
<comment type="caution">
    <text evidence="4">Lacks conserved residue(s) required for the propagation of feature annotation.</text>
</comment>
<keyword evidence="2 4" id="KW-0378">Hydrolase</keyword>
<dbReference type="HAMAP" id="MF_01970">
    <property type="entry name" value="Kynureninase"/>
    <property type="match status" value="1"/>
</dbReference>
<proteinExistence type="inferred from homology"/>
<dbReference type="Gene3D" id="3.40.640.10">
    <property type="entry name" value="Type I PLP-dependent aspartate aminotransferase-like (Major domain)"/>
    <property type="match status" value="1"/>
</dbReference>
<dbReference type="GO" id="GO:0009435">
    <property type="term" value="P:NAD+ biosynthetic process"/>
    <property type="evidence" value="ECO:0007669"/>
    <property type="project" value="UniProtKB-UniRule"/>
</dbReference>
<protein>
    <recommendedName>
        <fullName evidence="4 5">Kynureninase</fullName>
        <ecNumber evidence="4 5">3.7.1.3</ecNumber>
    </recommendedName>
    <alternativeName>
        <fullName evidence="4">L-kynurenine hydrolase</fullName>
    </alternativeName>
</protein>